<comment type="caution">
    <text evidence="2">The sequence shown here is derived from an EMBL/GenBank/DDBJ whole genome shotgun (WGS) entry which is preliminary data.</text>
</comment>
<dbReference type="AlphaFoldDB" id="X6PE40"/>
<proteinExistence type="predicted"/>
<keyword evidence="3" id="KW-1185">Reference proteome</keyword>
<evidence type="ECO:0000313" key="2">
    <source>
        <dbReference type="EMBL" id="ETO36324.1"/>
    </source>
</evidence>
<dbReference type="Proteomes" id="UP000023152">
    <property type="component" value="Unassembled WGS sequence"/>
</dbReference>
<reference evidence="2 3" key="1">
    <citation type="journal article" date="2013" name="Curr. Biol.">
        <title>The Genome of the Foraminiferan Reticulomyxa filosa.</title>
        <authorList>
            <person name="Glockner G."/>
            <person name="Hulsmann N."/>
            <person name="Schleicher M."/>
            <person name="Noegel A.A."/>
            <person name="Eichinger L."/>
            <person name="Gallinger C."/>
            <person name="Pawlowski J."/>
            <person name="Sierra R."/>
            <person name="Euteneuer U."/>
            <person name="Pillet L."/>
            <person name="Moustafa A."/>
            <person name="Platzer M."/>
            <person name="Groth M."/>
            <person name="Szafranski K."/>
            <person name="Schliwa M."/>
        </authorList>
    </citation>
    <scope>NUCLEOTIDE SEQUENCE [LARGE SCALE GENOMIC DNA]</scope>
</reference>
<evidence type="ECO:0000256" key="1">
    <source>
        <dbReference type="SAM" id="MobiDB-lite"/>
    </source>
</evidence>
<gene>
    <name evidence="2" type="ORF">RFI_00739</name>
</gene>
<feature type="compositionally biased region" description="Acidic residues" evidence="1">
    <location>
        <begin position="353"/>
        <end position="363"/>
    </location>
</feature>
<dbReference type="EMBL" id="ASPP01000783">
    <property type="protein sequence ID" value="ETO36324.1"/>
    <property type="molecule type" value="Genomic_DNA"/>
</dbReference>
<name>X6PE40_RETFI</name>
<evidence type="ECO:0000313" key="3">
    <source>
        <dbReference type="Proteomes" id="UP000023152"/>
    </source>
</evidence>
<protein>
    <submittedName>
        <fullName evidence="2">Uncharacterized protein</fullName>
    </submittedName>
</protein>
<feature type="region of interest" description="Disordered" evidence="1">
    <location>
        <begin position="352"/>
        <end position="385"/>
    </location>
</feature>
<accession>X6PE40</accession>
<sequence length="401" mass="45099">MSKSAKIRVDIPENAAGELLGNFIASQIGVCVPSADVITSKDSHKAYHLWSEYQQVESKSSHPPTILVFEELDGMSIKTLQVSPETMQREKFLIRNVVHKIMGKHFPKKLSKHCRAILRDCGFIFALDIGLCNPTRFPVDEPFEGVDAPELLWIAKDEEGDYSLYSIENPLFGPNKLSLINKSGHYSHLELLPNFLKSVNAYYKSLYQKEIETQTQTQTQTKTKSNSNGDDLLKATSQVNKSIKLVAEFLYDYLCSIYEFDQSNAKNEPSTSIVVNKESVVNTFMPFIAEGFLIGVLEISELNIEDLINVTDDIKALDDHMSGIQYLDMEYLKALLQVCHTFAPEVVLVDSKDDAEDSESESADDTRQIDDEWSESGSASMSQSDEDALMIKLQYMFPQAT</sequence>
<organism evidence="2 3">
    <name type="scientific">Reticulomyxa filosa</name>
    <dbReference type="NCBI Taxonomy" id="46433"/>
    <lineage>
        <taxon>Eukaryota</taxon>
        <taxon>Sar</taxon>
        <taxon>Rhizaria</taxon>
        <taxon>Retaria</taxon>
        <taxon>Foraminifera</taxon>
        <taxon>Monothalamids</taxon>
        <taxon>Reticulomyxidae</taxon>
        <taxon>Reticulomyxa</taxon>
    </lineage>
</organism>